<dbReference type="Proteomes" id="UP001056012">
    <property type="component" value="Chromosome 3"/>
</dbReference>
<dbReference type="PANTHER" id="PTHR19848">
    <property type="entry name" value="WD40 REPEAT PROTEIN"/>
    <property type="match status" value="1"/>
</dbReference>
<sequence>MRLLQYSGSGELSVHSFGDGDVPPYAILSHTWGADGEEVTFADLQTGHGRTKPGYEKIIFCARQAGNAGLQYFWIDTCCIDTSDKAEHSWSIRSMFRWYRFAAQCYVYLPDVSTDDISVQSSWELAFRSSRWFTRGWTLQELLAPSSVEFFSREGEKLGDRVSLAPLINKITGIPPLVLNGTPIFQFSIDDRWRWAEGRITRRSEDRAYSLQGIFGVEIAPVYGEGESGAFDRLKREIYKLERCLEDMRSTDPRDDKRRIEDTKGGLVTDSYRWVLGNTEFRQWHEDQHSRLLWVKGDPGKGKTMLLCGIIDELQNLPRCTLVSYFFCQATDSRINSATAILRGLLYMLIVQEPSLVAHVREKHAHAGGSLFNDANAWIALTEIFFHIVQNASVSPIYLIIDALDECISDQPKLLKFIADQSSVSSRVKWILSSRNWPTIEEQLERAEYKTRLSLELNAESVATAVRIFIQQKVGQLAQEKRYTPEIQDSVLQHLTLNSNDTFLWVALVCQDLKATPKWNVLKKLAHFPPGLDSLYRRMLLQIRQSESAEICLGVLAVTCILYRPVTVTELVALAEQIAGFDEDLESVREIIGLCGSFLTLRGDTVYFVHQSAKDFLFEKSLNEVFPQGLRSLHRDIFMKSLTLLHKVLCRDMYSLEKPGYRVEDVIPPSPDPLALSRYPCVYWIDHLCDSRLETSDHNGNNVEDAHLVDSFMRRKYLYWLEALSLCRSMENGVVSMIKLSHLVQKMAEKDAVTTSVTDAQRFIMYHKNAIENYPLQAYASALLFSPTDSLIRMLFQHEALEKMTIKPATNHSWGACLQTLNGSSLWAYSVAFSRDSTRIAAGYGDSTVKIWDASSGICMHTLEGHNRAVQSVAFSHDSRLASGSDDGTIKVWNASSGTCLQTLESHRSVASVVFSHDSARIASSGLDNTVKVWDTTSWTCLLMLEGQSGMIMSVAFSHDSSRIASGARDGTVKIWDTNSGVCLQTLEDHGNEITSVVFSHDSTQIASATYNSPLKIWDVRTGICSQMIGDTRVAVKTVIFSHDSAWLASGTTDSTINIWDARSGACLHTFEGHTGDVTSLALSHDSKWLVSGSEEGAVKLWDASSRDLRQAPGSHRGYVASVTFSSDLAWLISRGTDQSIRIWDVSTGICLHIFEREDLHMPGSEDDDIESVTISPNSAWLVSASRCGHITLWDLSTKTCSQVLEGLQNGTWQPVTISSNSAYLAFASSAASLFDDDLIKIWDISNGMCLQSITAQDRAICLLALSHDSAWLVSTSFQATRIWDVSSGVCLRMIKRDYSKYIYSIALSPDSAWLAESTFENTIRIWNTSSWECQHVLDVDTWSSTLSFDPTGTLLHTDMGAITIPNLEVPSSTGTAKSEAYYKGINVTKDGTWIFRDGNNIVWIPYEYWSRHVFVSGAHIGMGLPSGRVWIFHIDE</sequence>
<dbReference type="PROSITE" id="PS50294">
    <property type="entry name" value="WD_REPEATS_REGION"/>
    <property type="match status" value="8"/>
</dbReference>
<feature type="repeat" description="WD" evidence="3">
    <location>
        <begin position="903"/>
        <end position="938"/>
    </location>
</feature>
<dbReference type="VEuPathDB" id="FungiDB:yc1106_04759"/>
<dbReference type="PRINTS" id="PR00320">
    <property type="entry name" value="GPROTEINBRPT"/>
</dbReference>
<evidence type="ECO:0000256" key="2">
    <source>
        <dbReference type="ARBA" id="ARBA00022737"/>
    </source>
</evidence>
<dbReference type="SUPFAM" id="SSF82171">
    <property type="entry name" value="DPP6 N-terminal domain-like"/>
    <property type="match status" value="1"/>
</dbReference>
<proteinExistence type="predicted"/>
<dbReference type="InterPro" id="IPR010730">
    <property type="entry name" value="HET"/>
</dbReference>
<feature type="repeat" description="WD" evidence="3">
    <location>
        <begin position="1163"/>
        <end position="1204"/>
    </location>
</feature>
<dbReference type="Gene3D" id="2.130.10.10">
    <property type="entry name" value="YVTN repeat-like/Quinoprotein amine dehydrogenase"/>
    <property type="match status" value="3"/>
</dbReference>
<keyword evidence="6" id="KW-1185">Reference proteome</keyword>
<dbReference type="PANTHER" id="PTHR19848:SF8">
    <property type="entry name" value="F-BOX AND WD REPEAT DOMAIN CONTAINING 7"/>
    <property type="match status" value="1"/>
</dbReference>
<dbReference type="PROSITE" id="PS00678">
    <property type="entry name" value="WD_REPEATS_1"/>
    <property type="match status" value="5"/>
</dbReference>
<keyword evidence="2" id="KW-0677">Repeat</keyword>
<dbReference type="InterPro" id="IPR036322">
    <property type="entry name" value="WD40_repeat_dom_sf"/>
</dbReference>
<feature type="repeat" description="WD" evidence="3">
    <location>
        <begin position="1029"/>
        <end position="1070"/>
    </location>
</feature>
<feature type="domain" description="NACHT" evidence="4">
    <location>
        <begin position="291"/>
        <end position="511"/>
    </location>
</feature>
<evidence type="ECO:0000256" key="1">
    <source>
        <dbReference type="ARBA" id="ARBA00022574"/>
    </source>
</evidence>
<dbReference type="Pfam" id="PF06985">
    <property type="entry name" value="HET"/>
    <property type="match status" value="1"/>
</dbReference>
<dbReference type="SMART" id="SM00320">
    <property type="entry name" value="WD40"/>
    <property type="match status" value="11"/>
</dbReference>
<dbReference type="Pfam" id="PF00400">
    <property type="entry name" value="WD40"/>
    <property type="match status" value="10"/>
</dbReference>
<keyword evidence="1 3" id="KW-0853">WD repeat</keyword>
<dbReference type="InterPro" id="IPR019775">
    <property type="entry name" value="WD40_repeat_CS"/>
</dbReference>
<dbReference type="InterPro" id="IPR007111">
    <property type="entry name" value="NACHT_NTPase"/>
</dbReference>
<dbReference type="CDD" id="cd00200">
    <property type="entry name" value="WD40"/>
    <property type="match status" value="2"/>
</dbReference>
<evidence type="ECO:0000313" key="5">
    <source>
        <dbReference type="EMBL" id="USP77485.1"/>
    </source>
</evidence>
<feature type="repeat" description="WD" evidence="3">
    <location>
        <begin position="1071"/>
        <end position="1112"/>
    </location>
</feature>
<accession>A0A9Q9DSZ6</accession>
<name>A0A9Q9DSZ6_CURCL</name>
<dbReference type="SUPFAM" id="SSF50978">
    <property type="entry name" value="WD40 repeat-like"/>
    <property type="match status" value="2"/>
</dbReference>
<feature type="repeat" description="WD" evidence="3">
    <location>
        <begin position="945"/>
        <end position="986"/>
    </location>
</feature>
<dbReference type="Gene3D" id="3.40.50.300">
    <property type="entry name" value="P-loop containing nucleotide triphosphate hydrolases"/>
    <property type="match status" value="1"/>
</dbReference>
<dbReference type="InterPro" id="IPR001680">
    <property type="entry name" value="WD40_rpt"/>
</dbReference>
<dbReference type="FunFam" id="3.40.50.300:FF:001638">
    <property type="entry name" value="NACHT and WD40 domain protein"/>
    <property type="match status" value="1"/>
</dbReference>
<feature type="repeat" description="WD" evidence="3">
    <location>
        <begin position="863"/>
        <end position="903"/>
    </location>
</feature>
<dbReference type="InterPro" id="IPR015943">
    <property type="entry name" value="WD40/YVTN_repeat-like_dom_sf"/>
</dbReference>
<feature type="repeat" description="WD" evidence="3">
    <location>
        <begin position="821"/>
        <end position="862"/>
    </location>
</feature>
<dbReference type="OrthoDB" id="538223at2759"/>
<dbReference type="EMBL" id="CP089276">
    <property type="protein sequence ID" value="USP77485.1"/>
    <property type="molecule type" value="Genomic_DNA"/>
</dbReference>
<protein>
    <recommendedName>
        <fullName evidence="4">NACHT domain-containing protein</fullName>
    </recommendedName>
</protein>
<dbReference type="InterPro" id="IPR027417">
    <property type="entry name" value="P-loop_NTPase"/>
</dbReference>
<organism evidence="5 6">
    <name type="scientific">Curvularia clavata</name>
    <dbReference type="NCBI Taxonomy" id="95742"/>
    <lineage>
        <taxon>Eukaryota</taxon>
        <taxon>Fungi</taxon>
        <taxon>Dikarya</taxon>
        <taxon>Ascomycota</taxon>
        <taxon>Pezizomycotina</taxon>
        <taxon>Dothideomycetes</taxon>
        <taxon>Pleosporomycetidae</taxon>
        <taxon>Pleosporales</taxon>
        <taxon>Pleosporineae</taxon>
        <taxon>Pleosporaceae</taxon>
        <taxon>Curvularia</taxon>
    </lineage>
</organism>
<dbReference type="SUPFAM" id="SSF52540">
    <property type="entry name" value="P-loop containing nucleoside triphosphate hydrolases"/>
    <property type="match status" value="1"/>
</dbReference>
<dbReference type="PROSITE" id="PS50082">
    <property type="entry name" value="WD_REPEATS_2"/>
    <property type="match status" value="10"/>
</dbReference>
<dbReference type="InterPro" id="IPR020472">
    <property type="entry name" value="WD40_PAC1"/>
</dbReference>
<dbReference type="PROSITE" id="PS50837">
    <property type="entry name" value="NACHT"/>
    <property type="match status" value="1"/>
</dbReference>
<reference evidence="5" key="1">
    <citation type="submission" date="2021-12" db="EMBL/GenBank/DDBJ databases">
        <title>Curvularia clavata genome.</title>
        <authorList>
            <person name="Cao Y."/>
        </authorList>
    </citation>
    <scope>NUCLEOTIDE SEQUENCE</scope>
    <source>
        <strain evidence="5">Yc1106</strain>
    </source>
</reference>
<evidence type="ECO:0000313" key="6">
    <source>
        <dbReference type="Proteomes" id="UP001056012"/>
    </source>
</evidence>
<feature type="repeat" description="WD" evidence="3">
    <location>
        <begin position="1113"/>
        <end position="1154"/>
    </location>
</feature>
<evidence type="ECO:0000256" key="3">
    <source>
        <dbReference type="PROSITE-ProRule" id="PRU00221"/>
    </source>
</evidence>
<feature type="repeat" description="WD" evidence="3">
    <location>
        <begin position="987"/>
        <end position="1028"/>
    </location>
</feature>
<dbReference type="Pfam" id="PF24883">
    <property type="entry name" value="NPHP3_N"/>
    <property type="match status" value="1"/>
</dbReference>
<dbReference type="InterPro" id="IPR056884">
    <property type="entry name" value="NPHP3-like_N"/>
</dbReference>
<gene>
    <name evidence="5" type="ORF">yc1106_04759</name>
</gene>
<feature type="repeat" description="WD" evidence="3">
    <location>
        <begin position="1296"/>
        <end position="1337"/>
    </location>
</feature>
<evidence type="ECO:0000259" key="4">
    <source>
        <dbReference type="PROSITE" id="PS50837"/>
    </source>
</evidence>